<dbReference type="Proteomes" id="UP000799440">
    <property type="component" value="Unassembled WGS sequence"/>
</dbReference>
<protein>
    <submittedName>
        <fullName evidence="3">Uncharacterized protein</fullName>
    </submittedName>
</protein>
<dbReference type="AlphaFoldDB" id="A0A6A6VJ40"/>
<organism evidence="3 4">
    <name type="scientific">Sporormia fimetaria CBS 119925</name>
    <dbReference type="NCBI Taxonomy" id="1340428"/>
    <lineage>
        <taxon>Eukaryota</taxon>
        <taxon>Fungi</taxon>
        <taxon>Dikarya</taxon>
        <taxon>Ascomycota</taxon>
        <taxon>Pezizomycotina</taxon>
        <taxon>Dothideomycetes</taxon>
        <taxon>Pleosporomycetidae</taxon>
        <taxon>Pleosporales</taxon>
        <taxon>Sporormiaceae</taxon>
        <taxon>Sporormia</taxon>
    </lineage>
</organism>
<gene>
    <name evidence="3" type="ORF">M011DRAFT_464419</name>
</gene>
<accession>A0A6A6VJ40</accession>
<dbReference type="OrthoDB" id="5400539at2759"/>
<feature type="transmembrane region" description="Helical" evidence="2">
    <location>
        <begin position="37"/>
        <end position="59"/>
    </location>
</feature>
<keyword evidence="2" id="KW-0472">Membrane</keyword>
<keyword evidence="2" id="KW-1133">Transmembrane helix</keyword>
<keyword evidence="2" id="KW-0812">Transmembrane</keyword>
<evidence type="ECO:0000256" key="1">
    <source>
        <dbReference type="SAM" id="MobiDB-lite"/>
    </source>
</evidence>
<evidence type="ECO:0000313" key="3">
    <source>
        <dbReference type="EMBL" id="KAF2750615.1"/>
    </source>
</evidence>
<reference evidence="3" key="1">
    <citation type="journal article" date="2020" name="Stud. Mycol.">
        <title>101 Dothideomycetes genomes: a test case for predicting lifestyles and emergence of pathogens.</title>
        <authorList>
            <person name="Haridas S."/>
            <person name="Albert R."/>
            <person name="Binder M."/>
            <person name="Bloem J."/>
            <person name="Labutti K."/>
            <person name="Salamov A."/>
            <person name="Andreopoulos B."/>
            <person name="Baker S."/>
            <person name="Barry K."/>
            <person name="Bills G."/>
            <person name="Bluhm B."/>
            <person name="Cannon C."/>
            <person name="Castanera R."/>
            <person name="Culley D."/>
            <person name="Daum C."/>
            <person name="Ezra D."/>
            <person name="Gonzalez J."/>
            <person name="Henrissat B."/>
            <person name="Kuo A."/>
            <person name="Liang C."/>
            <person name="Lipzen A."/>
            <person name="Lutzoni F."/>
            <person name="Magnuson J."/>
            <person name="Mondo S."/>
            <person name="Nolan M."/>
            <person name="Ohm R."/>
            <person name="Pangilinan J."/>
            <person name="Park H.-J."/>
            <person name="Ramirez L."/>
            <person name="Alfaro M."/>
            <person name="Sun H."/>
            <person name="Tritt A."/>
            <person name="Yoshinaga Y."/>
            <person name="Zwiers L.-H."/>
            <person name="Turgeon B."/>
            <person name="Goodwin S."/>
            <person name="Spatafora J."/>
            <person name="Crous P."/>
            <person name="Grigoriev I."/>
        </authorList>
    </citation>
    <scope>NUCLEOTIDE SEQUENCE</scope>
    <source>
        <strain evidence="3">CBS 119925</strain>
    </source>
</reference>
<keyword evidence="4" id="KW-1185">Reference proteome</keyword>
<dbReference type="Pfam" id="PF12273">
    <property type="entry name" value="RCR"/>
    <property type="match status" value="1"/>
</dbReference>
<feature type="region of interest" description="Disordered" evidence="1">
    <location>
        <begin position="98"/>
        <end position="201"/>
    </location>
</feature>
<name>A0A6A6VJ40_9PLEO</name>
<dbReference type="InterPro" id="IPR020999">
    <property type="entry name" value="Chitin_synth_reg_RCR"/>
</dbReference>
<dbReference type="EMBL" id="MU006563">
    <property type="protein sequence ID" value="KAF2750615.1"/>
    <property type="molecule type" value="Genomic_DNA"/>
</dbReference>
<proteinExistence type="predicted"/>
<feature type="compositionally biased region" description="Polar residues" evidence="1">
    <location>
        <begin position="139"/>
        <end position="150"/>
    </location>
</feature>
<evidence type="ECO:0000313" key="4">
    <source>
        <dbReference type="Proteomes" id="UP000799440"/>
    </source>
</evidence>
<evidence type="ECO:0000256" key="2">
    <source>
        <dbReference type="SAM" id="Phobius"/>
    </source>
</evidence>
<sequence>MYLLSKRDHPKGYCIVEEDGEAECYEYGWWDSEKGTIVKWSLLAFFFILITTWFLGGYFHAKRRMRAGKPLLGYHRWLVSNAERRKYGQAPQEHFTFYNTQQPPYPYHPNPQNNGTYAEPPPSYYYAGGPQHPGAPKPQENNSYPMQNVAPQGYPMAPQQSGVVHAGSARDAEAQEQGPALPQRPQQAKTGIAGLIGKFRR</sequence>